<feature type="transmembrane region" description="Helical" evidence="8">
    <location>
        <begin position="103"/>
        <end position="126"/>
    </location>
</feature>
<dbReference type="AlphaFoldDB" id="A0A6A6D7M2"/>
<evidence type="ECO:0000313" key="10">
    <source>
        <dbReference type="Proteomes" id="UP000800200"/>
    </source>
</evidence>
<feature type="transmembrane region" description="Helical" evidence="8">
    <location>
        <begin position="262"/>
        <end position="282"/>
    </location>
</feature>
<evidence type="ECO:0000256" key="8">
    <source>
        <dbReference type="SAM" id="Phobius"/>
    </source>
</evidence>
<dbReference type="PANTHER" id="PTHR23501">
    <property type="entry name" value="MAJOR FACILITATOR SUPERFAMILY"/>
    <property type="match status" value="1"/>
</dbReference>
<reference evidence="9" key="1">
    <citation type="journal article" date="2020" name="Stud. Mycol.">
        <title>101 Dothideomycetes genomes: a test case for predicting lifestyles and emergence of pathogens.</title>
        <authorList>
            <person name="Haridas S."/>
            <person name="Albert R."/>
            <person name="Binder M."/>
            <person name="Bloem J."/>
            <person name="Labutti K."/>
            <person name="Salamov A."/>
            <person name="Andreopoulos B."/>
            <person name="Baker S."/>
            <person name="Barry K."/>
            <person name="Bills G."/>
            <person name="Bluhm B."/>
            <person name="Cannon C."/>
            <person name="Castanera R."/>
            <person name="Culley D."/>
            <person name="Daum C."/>
            <person name="Ezra D."/>
            <person name="Gonzalez J."/>
            <person name="Henrissat B."/>
            <person name="Kuo A."/>
            <person name="Liang C."/>
            <person name="Lipzen A."/>
            <person name="Lutzoni F."/>
            <person name="Magnuson J."/>
            <person name="Mondo S."/>
            <person name="Nolan M."/>
            <person name="Ohm R."/>
            <person name="Pangilinan J."/>
            <person name="Park H.-J."/>
            <person name="Ramirez L."/>
            <person name="Alfaro M."/>
            <person name="Sun H."/>
            <person name="Tritt A."/>
            <person name="Yoshinaga Y."/>
            <person name="Zwiers L.-H."/>
            <person name="Turgeon B."/>
            <person name="Goodwin S."/>
            <person name="Spatafora J."/>
            <person name="Crous P."/>
            <person name="Grigoriev I."/>
        </authorList>
    </citation>
    <scope>NUCLEOTIDE SEQUENCE</scope>
    <source>
        <strain evidence="9">CBS 207.26</strain>
    </source>
</reference>
<feature type="transmembrane region" description="Helical" evidence="8">
    <location>
        <begin position="224"/>
        <end position="250"/>
    </location>
</feature>
<dbReference type="InterPro" id="IPR011701">
    <property type="entry name" value="MFS"/>
</dbReference>
<evidence type="ECO:0000256" key="4">
    <source>
        <dbReference type="ARBA" id="ARBA00022989"/>
    </source>
</evidence>
<dbReference type="PANTHER" id="PTHR23501:SF187">
    <property type="entry name" value="MAJOR FACILITATOR SUPERFAMILY (MFS) PROFILE DOMAIN-CONTAINING PROTEIN"/>
    <property type="match status" value="1"/>
</dbReference>
<organism evidence="9 10">
    <name type="scientific">Zopfia rhizophila CBS 207.26</name>
    <dbReference type="NCBI Taxonomy" id="1314779"/>
    <lineage>
        <taxon>Eukaryota</taxon>
        <taxon>Fungi</taxon>
        <taxon>Dikarya</taxon>
        <taxon>Ascomycota</taxon>
        <taxon>Pezizomycotina</taxon>
        <taxon>Dothideomycetes</taxon>
        <taxon>Dothideomycetes incertae sedis</taxon>
        <taxon>Zopfiaceae</taxon>
        <taxon>Zopfia</taxon>
    </lineage>
</organism>
<evidence type="ECO:0000256" key="6">
    <source>
        <dbReference type="ARBA" id="ARBA00023180"/>
    </source>
</evidence>
<feature type="transmembrane region" description="Helical" evidence="8">
    <location>
        <begin position="34"/>
        <end position="55"/>
    </location>
</feature>
<dbReference type="InterPro" id="IPR036259">
    <property type="entry name" value="MFS_trans_sf"/>
</dbReference>
<evidence type="ECO:0000256" key="7">
    <source>
        <dbReference type="SAM" id="MobiDB-lite"/>
    </source>
</evidence>
<evidence type="ECO:0000313" key="9">
    <source>
        <dbReference type="EMBL" id="KAF2175387.1"/>
    </source>
</evidence>
<dbReference type="Proteomes" id="UP000800200">
    <property type="component" value="Unassembled WGS sequence"/>
</dbReference>
<protein>
    <submittedName>
        <fullName evidence="9">MFS general substrate transporter</fullName>
    </submittedName>
</protein>
<evidence type="ECO:0000256" key="5">
    <source>
        <dbReference type="ARBA" id="ARBA00023136"/>
    </source>
</evidence>
<keyword evidence="3 8" id="KW-0812">Transmembrane</keyword>
<evidence type="ECO:0000256" key="1">
    <source>
        <dbReference type="ARBA" id="ARBA00004141"/>
    </source>
</evidence>
<feature type="transmembrane region" description="Helical" evidence="8">
    <location>
        <begin position="132"/>
        <end position="151"/>
    </location>
</feature>
<evidence type="ECO:0000256" key="2">
    <source>
        <dbReference type="ARBA" id="ARBA00022448"/>
    </source>
</evidence>
<proteinExistence type="predicted"/>
<dbReference type="OrthoDB" id="10021397at2759"/>
<keyword evidence="5 8" id="KW-0472">Membrane</keyword>
<dbReference type="GO" id="GO:0005886">
    <property type="term" value="C:plasma membrane"/>
    <property type="evidence" value="ECO:0007669"/>
    <property type="project" value="TreeGrafter"/>
</dbReference>
<dbReference type="GO" id="GO:0022857">
    <property type="term" value="F:transmembrane transporter activity"/>
    <property type="evidence" value="ECO:0007669"/>
    <property type="project" value="InterPro"/>
</dbReference>
<keyword evidence="10" id="KW-1185">Reference proteome</keyword>
<dbReference type="SUPFAM" id="SSF103473">
    <property type="entry name" value="MFS general substrate transporter"/>
    <property type="match status" value="1"/>
</dbReference>
<feature type="transmembrane region" description="Helical" evidence="8">
    <location>
        <begin position="171"/>
        <end position="193"/>
    </location>
</feature>
<feature type="transmembrane region" description="Helical" evidence="8">
    <location>
        <begin position="199"/>
        <end position="217"/>
    </location>
</feature>
<dbReference type="Gene3D" id="1.20.1250.20">
    <property type="entry name" value="MFS general substrate transporter like domains"/>
    <property type="match status" value="1"/>
</dbReference>
<keyword evidence="2" id="KW-0813">Transport</keyword>
<keyword evidence="6" id="KW-0325">Glycoprotein</keyword>
<comment type="subcellular location">
    <subcellularLocation>
        <location evidence="1">Membrane</location>
        <topology evidence="1">Multi-pass membrane protein</topology>
    </subcellularLocation>
</comment>
<name>A0A6A6D7M2_9PEZI</name>
<sequence>MAQDIQPVATPEPKPEQETDTVTAEPPTAKTWRFWGVFVALCLLSFISALDVAIITTALPTITKEIGGETNGRSIQGVGAGGVYVLLDIVCCDLMPLRERGKYLGLMFSWAGLAAALGPVLGCALAEANWRWIFYLNIPICGVALGAILLFMRVKYKRSSSWKHALARVDYLGNLIFIPSIIAVLAGTLLSKFGAYRPIHAAAFALSAIGFGLFTLLDESTAKVAWVFFELIASGGSGMILSVLLPAIMAALPESDVASASAAYSFIRTFGYIWGVTIPSIFSAQFNKYLYKISSVAVRNLLADGAAYAFASNHLVNKLEAVVRTEARDVYARSLNTVWCWVWR</sequence>
<feature type="region of interest" description="Disordered" evidence="7">
    <location>
        <begin position="1"/>
        <end position="25"/>
    </location>
</feature>
<keyword evidence="4 8" id="KW-1133">Transmembrane helix</keyword>
<gene>
    <name evidence="9" type="ORF">K469DRAFT_765345</name>
</gene>
<dbReference type="EMBL" id="ML994735">
    <property type="protein sequence ID" value="KAF2175387.1"/>
    <property type="molecule type" value="Genomic_DNA"/>
</dbReference>
<accession>A0A6A6D7M2</accession>
<evidence type="ECO:0000256" key="3">
    <source>
        <dbReference type="ARBA" id="ARBA00022692"/>
    </source>
</evidence>
<dbReference type="Pfam" id="PF07690">
    <property type="entry name" value="MFS_1"/>
    <property type="match status" value="1"/>
</dbReference>